<accession>A0A382EDH1</accession>
<dbReference type="InterPro" id="IPR036412">
    <property type="entry name" value="HAD-like_sf"/>
</dbReference>
<dbReference type="Gene3D" id="3.40.50.1000">
    <property type="entry name" value="HAD superfamily/HAD-like"/>
    <property type="match status" value="1"/>
</dbReference>
<dbReference type="InterPro" id="IPR023214">
    <property type="entry name" value="HAD_sf"/>
</dbReference>
<protein>
    <recommendedName>
        <fullName evidence="2">MGS-like domain-containing protein</fullName>
    </recommendedName>
</protein>
<sequence>MNVKDGYALKTAIESGYNICIISGGTNEIIRKRFESLGIKEIHLGSEN</sequence>
<proteinExistence type="predicted"/>
<dbReference type="EMBL" id="UINC01043677">
    <property type="protein sequence ID" value="SVB48051.1"/>
    <property type="molecule type" value="Genomic_DNA"/>
</dbReference>
<gene>
    <name evidence="1" type="ORF">METZ01_LOCUS200905</name>
</gene>
<organism evidence="1">
    <name type="scientific">marine metagenome</name>
    <dbReference type="NCBI Taxonomy" id="408172"/>
    <lineage>
        <taxon>unclassified sequences</taxon>
        <taxon>metagenomes</taxon>
        <taxon>ecological metagenomes</taxon>
    </lineage>
</organism>
<reference evidence="1" key="1">
    <citation type="submission" date="2018-05" db="EMBL/GenBank/DDBJ databases">
        <authorList>
            <person name="Lanie J.A."/>
            <person name="Ng W.-L."/>
            <person name="Kazmierczak K.M."/>
            <person name="Andrzejewski T.M."/>
            <person name="Davidsen T.M."/>
            <person name="Wayne K.J."/>
            <person name="Tettelin H."/>
            <person name="Glass J.I."/>
            <person name="Rusch D."/>
            <person name="Podicherti R."/>
            <person name="Tsui H.-C.T."/>
            <person name="Winkler M.E."/>
        </authorList>
    </citation>
    <scope>NUCLEOTIDE SEQUENCE</scope>
</reference>
<dbReference type="AlphaFoldDB" id="A0A382EDH1"/>
<evidence type="ECO:0008006" key="2">
    <source>
        <dbReference type="Google" id="ProtNLM"/>
    </source>
</evidence>
<name>A0A382EDH1_9ZZZZ</name>
<feature type="non-terminal residue" evidence="1">
    <location>
        <position position="48"/>
    </location>
</feature>
<feature type="non-terminal residue" evidence="1">
    <location>
        <position position="1"/>
    </location>
</feature>
<dbReference type="SUPFAM" id="SSF56784">
    <property type="entry name" value="HAD-like"/>
    <property type="match status" value="1"/>
</dbReference>
<evidence type="ECO:0000313" key="1">
    <source>
        <dbReference type="EMBL" id="SVB48051.1"/>
    </source>
</evidence>